<gene>
    <name evidence="2" type="ORF">AVEN_62349_1</name>
</gene>
<comment type="caution">
    <text evidence="2">The sequence shown here is derived from an EMBL/GenBank/DDBJ whole genome shotgun (WGS) entry which is preliminary data.</text>
</comment>
<keyword evidence="3" id="KW-1185">Reference proteome</keyword>
<evidence type="ECO:0000313" key="2">
    <source>
        <dbReference type="EMBL" id="GBM98315.1"/>
    </source>
</evidence>
<dbReference type="AlphaFoldDB" id="A0A4Y2K9D6"/>
<feature type="region of interest" description="Disordered" evidence="1">
    <location>
        <begin position="51"/>
        <end position="75"/>
    </location>
</feature>
<name>A0A4Y2K9D6_ARAVE</name>
<accession>A0A4Y2K9D6</accession>
<sequence>MRATGGKHRLMMKHSSASHRWYAPPDEAFEYKSPPPEEVFKCTYRHKRAERMTSEADQEEVNSVSPKPSQTAPFDRDRTQAVFDARVNFTGEKCFLSLCTIDRPNLGAVLLEFLQRKEGFHSVFVNENLLQFLRYWNSHSSRVQRVNTDFDKCLFNKFW</sequence>
<organism evidence="2 3">
    <name type="scientific">Araneus ventricosus</name>
    <name type="common">Orbweaver spider</name>
    <name type="synonym">Epeira ventricosa</name>
    <dbReference type="NCBI Taxonomy" id="182803"/>
    <lineage>
        <taxon>Eukaryota</taxon>
        <taxon>Metazoa</taxon>
        <taxon>Ecdysozoa</taxon>
        <taxon>Arthropoda</taxon>
        <taxon>Chelicerata</taxon>
        <taxon>Arachnida</taxon>
        <taxon>Araneae</taxon>
        <taxon>Araneomorphae</taxon>
        <taxon>Entelegynae</taxon>
        <taxon>Araneoidea</taxon>
        <taxon>Araneidae</taxon>
        <taxon>Araneus</taxon>
    </lineage>
</organism>
<evidence type="ECO:0000256" key="1">
    <source>
        <dbReference type="SAM" id="MobiDB-lite"/>
    </source>
</evidence>
<evidence type="ECO:0000313" key="3">
    <source>
        <dbReference type="Proteomes" id="UP000499080"/>
    </source>
</evidence>
<protein>
    <submittedName>
        <fullName evidence="2">Uncharacterized protein</fullName>
    </submittedName>
</protein>
<dbReference type="EMBL" id="BGPR01004312">
    <property type="protein sequence ID" value="GBM98315.1"/>
    <property type="molecule type" value="Genomic_DNA"/>
</dbReference>
<reference evidence="2 3" key="1">
    <citation type="journal article" date="2019" name="Sci. Rep.">
        <title>Orb-weaving spider Araneus ventricosus genome elucidates the spidroin gene catalogue.</title>
        <authorList>
            <person name="Kono N."/>
            <person name="Nakamura H."/>
            <person name="Ohtoshi R."/>
            <person name="Moran D.A.P."/>
            <person name="Shinohara A."/>
            <person name="Yoshida Y."/>
            <person name="Fujiwara M."/>
            <person name="Mori M."/>
            <person name="Tomita M."/>
            <person name="Arakawa K."/>
        </authorList>
    </citation>
    <scope>NUCLEOTIDE SEQUENCE [LARGE SCALE GENOMIC DNA]</scope>
</reference>
<feature type="compositionally biased region" description="Polar residues" evidence="1">
    <location>
        <begin position="61"/>
        <end position="72"/>
    </location>
</feature>
<proteinExistence type="predicted"/>
<dbReference type="Proteomes" id="UP000499080">
    <property type="component" value="Unassembled WGS sequence"/>
</dbReference>